<dbReference type="SUPFAM" id="SSF47384">
    <property type="entry name" value="Homodimeric domain of signal transducing histidine kinase"/>
    <property type="match status" value="1"/>
</dbReference>
<dbReference type="Gene3D" id="1.10.287.130">
    <property type="match status" value="1"/>
</dbReference>
<dbReference type="InterPro" id="IPR036097">
    <property type="entry name" value="HisK_dim/P_sf"/>
</dbReference>
<dbReference type="InterPro" id="IPR019734">
    <property type="entry name" value="TPR_rpt"/>
</dbReference>
<keyword evidence="3 6" id="KW-0597">Phosphoprotein</keyword>
<evidence type="ECO:0000256" key="4">
    <source>
        <dbReference type="ARBA" id="ARBA00022679"/>
    </source>
</evidence>
<dbReference type="SUPFAM" id="SSF55874">
    <property type="entry name" value="ATPase domain of HSP90 chaperone/DNA topoisomerase II/histidine kinase"/>
    <property type="match status" value="1"/>
</dbReference>
<comment type="catalytic activity">
    <reaction evidence="1">
        <text>ATP + protein L-histidine = ADP + protein N-phospho-L-histidine.</text>
        <dbReference type="EC" id="2.7.13.3"/>
    </reaction>
</comment>
<gene>
    <name evidence="11" type="ORF">LXD69_00310</name>
</gene>
<dbReference type="InterPro" id="IPR011006">
    <property type="entry name" value="CheY-like_superfamily"/>
</dbReference>
<reference evidence="11" key="2">
    <citation type="submission" date="2022-04" db="EMBL/GenBank/DDBJ databases">
        <title>Complete Genome Sequence of Flavobacterium sediminilitoris YSM-43, Isolated from a Tidal Sediment.</title>
        <authorList>
            <person name="Lee P.A."/>
        </authorList>
    </citation>
    <scope>NUCLEOTIDE SEQUENCE</scope>
    <source>
        <strain evidence="11">YSM-43</strain>
    </source>
</reference>
<dbReference type="InterPro" id="IPR003661">
    <property type="entry name" value="HisK_dim/P_dom"/>
</dbReference>
<keyword evidence="12" id="KW-1185">Reference proteome</keyword>
<feature type="modified residue" description="4-aspartylphosphate" evidence="6">
    <location>
        <position position="672"/>
    </location>
</feature>
<dbReference type="SMART" id="SM00028">
    <property type="entry name" value="TPR"/>
    <property type="match status" value="6"/>
</dbReference>
<dbReference type="SMART" id="SM00387">
    <property type="entry name" value="HATPase_c"/>
    <property type="match status" value="1"/>
</dbReference>
<evidence type="ECO:0000259" key="9">
    <source>
        <dbReference type="PROSITE" id="PS50109"/>
    </source>
</evidence>
<protein>
    <recommendedName>
        <fullName evidence="2">histidine kinase</fullName>
        <ecNumber evidence="2">2.7.13.3</ecNumber>
    </recommendedName>
</protein>
<keyword evidence="7" id="KW-0802">TPR repeat</keyword>
<dbReference type="PROSITE" id="PS50110">
    <property type="entry name" value="RESPONSE_REGULATORY"/>
    <property type="match status" value="1"/>
</dbReference>
<dbReference type="InterPro" id="IPR003594">
    <property type="entry name" value="HATPase_dom"/>
</dbReference>
<dbReference type="EC" id="2.7.13.3" evidence="2"/>
<evidence type="ECO:0000256" key="1">
    <source>
        <dbReference type="ARBA" id="ARBA00000085"/>
    </source>
</evidence>
<feature type="domain" description="Response regulatory" evidence="10">
    <location>
        <begin position="623"/>
        <end position="739"/>
    </location>
</feature>
<dbReference type="SMART" id="SM00448">
    <property type="entry name" value="REC"/>
    <property type="match status" value="1"/>
</dbReference>
<dbReference type="SUPFAM" id="SSF48452">
    <property type="entry name" value="TPR-like"/>
    <property type="match status" value="2"/>
</dbReference>
<dbReference type="Proteomes" id="UP000830454">
    <property type="component" value="Chromosome"/>
</dbReference>
<dbReference type="PANTHER" id="PTHR43047">
    <property type="entry name" value="TWO-COMPONENT HISTIDINE PROTEIN KINASE"/>
    <property type="match status" value="1"/>
</dbReference>
<dbReference type="SMART" id="SM00388">
    <property type="entry name" value="HisKA"/>
    <property type="match status" value="1"/>
</dbReference>
<proteinExistence type="predicted"/>
<dbReference type="InterPro" id="IPR004358">
    <property type="entry name" value="Sig_transdc_His_kin-like_C"/>
</dbReference>
<dbReference type="Pfam" id="PF00072">
    <property type="entry name" value="Response_reg"/>
    <property type="match status" value="1"/>
</dbReference>
<feature type="coiled-coil region" evidence="8">
    <location>
        <begin position="344"/>
        <end position="377"/>
    </location>
</feature>
<dbReference type="PANTHER" id="PTHR43047:SF66">
    <property type="entry name" value="HISKA"/>
    <property type="match status" value="1"/>
</dbReference>
<feature type="domain" description="Histidine kinase" evidence="9">
    <location>
        <begin position="381"/>
        <end position="601"/>
    </location>
</feature>
<dbReference type="Gene3D" id="3.30.565.10">
    <property type="entry name" value="Histidine kinase-like ATPase, C-terminal domain"/>
    <property type="match status" value="1"/>
</dbReference>
<evidence type="ECO:0000256" key="8">
    <source>
        <dbReference type="SAM" id="Coils"/>
    </source>
</evidence>
<keyword evidence="4" id="KW-0808">Transferase</keyword>
<dbReference type="EMBL" id="CP090145">
    <property type="protein sequence ID" value="UOX33974.1"/>
    <property type="molecule type" value="Genomic_DNA"/>
</dbReference>
<dbReference type="Pfam" id="PF00512">
    <property type="entry name" value="HisKA"/>
    <property type="match status" value="1"/>
</dbReference>
<dbReference type="InterPro" id="IPR005467">
    <property type="entry name" value="His_kinase_dom"/>
</dbReference>
<sequence length="740" mass="84451">MLNLIKGSKKESKILLLLEKAHTLRINNLSQSIILAQDALNNSILVNNKSLQAKSYSQLALYNMVIGEMEKATFFSNEAIRIFTDLNDKKGIADAKYSLAGVYYKTNLYHLGFITFIDALKIYKRNDDYYNQSRTEKSLGTIYDYIGDYISALRLYNSAVKNAKKVCDFNLESNAYNAISGILVKKGKLKFAMAFINKSIQLKEKTNDVRGMAYALYGKGKVYFWLNEYENAESFYFKALSIHNEMGEKTGLAMTYTKLGELYYKMGKLALALENAFVGLKIANELNLVMCSIKLNKLVSLIYKSKKEYSLSLEFLERYQKEKDLVMNAQTFKVIENYGMMSRIEVLKNEVKLQKEKEEILEQKNNIEIQEVKMRQEFLSIMSHEIRTPLNAITSIITLLKDEMSEEGEVLLQSLQFASSNLIKIVNDVLDFTKLDSQRSKLEKTPVNLFDLAQKVVGVYEKQAQDKGLQLILHFDIKERGLYYLDETKIVQILNNLISNAIKFTNEGAIELSIKLLKIKKKHDKIIFEVKDTGEGISKNNLKDIFESFSQVKSVLNRNNSGTGLGLAIVKKIIELHGSKIKVKSTLGKGSTFYFKLKADTVAFADEVSEMSPKNLINLKGKKVLIVEDTLINAALLIKILSKWEMESDHVENGLKALKKVKKKKFDFILMDIHLPEMNGFEVTRLIKTTINLNNNTPILALTADTMLTAQNYEVNYFNGFLWKPFEIDRLRETLGNISL</sequence>
<dbReference type="CDD" id="cd16922">
    <property type="entry name" value="HATPase_EvgS-ArcB-TorS-like"/>
    <property type="match status" value="1"/>
</dbReference>
<keyword evidence="11" id="KW-0067">ATP-binding</keyword>
<evidence type="ECO:0000256" key="2">
    <source>
        <dbReference type="ARBA" id="ARBA00012438"/>
    </source>
</evidence>
<dbReference type="PROSITE" id="PS50109">
    <property type="entry name" value="HIS_KIN"/>
    <property type="match status" value="1"/>
</dbReference>
<organism evidence="11 12">
    <name type="scientific">Flavobacterium sediminilitoris</name>
    <dbReference type="NCBI Taxonomy" id="2024526"/>
    <lineage>
        <taxon>Bacteria</taxon>
        <taxon>Pseudomonadati</taxon>
        <taxon>Bacteroidota</taxon>
        <taxon>Flavobacteriia</taxon>
        <taxon>Flavobacteriales</taxon>
        <taxon>Flavobacteriaceae</taxon>
        <taxon>Flavobacterium</taxon>
    </lineage>
</organism>
<keyword evidence="5" id="KW-0418">Kinase</keyword>
<reference evidence="11" key="1">
    <citation type="submission" date="2021-12" db="EMBL/GenBank/DDBJ databases">
        <authorList>
            <person name="Cha I.-T."/>
            <person name="Lee K.-E."/>
            <person name="Park S.-J."/>
        </authorList>
    </citation>
    <scope>NUCLEOTIDE SEQUENCE</scope>
    <source>
        <strain evidence="11">YSM-43</strain>
    </source>
</reference>
<dbReference type="InterPro" id="IPR011990">
    <property type="entry name" value="TPR-like_helical_dom_sf"/>
</dbReference>
<evidence type="ECO:0000256" key="7">
    <source>
        <dbReference type="PROSITE-ProRule" id="PRU00339"/>
    </source>
</evidence>
<dbReference type="PROSITE" id="PS50005">
    <property type="entry name" value="TPR"/>
    <property type="match status" value="1"/>
</dbReference>
<dbReference type="Gene3D" id="1.25.40.10">
    <property type="entry name" value="Tetratricopeptide repeat domain"/>
    <property type="match status" value="1"/>
</dbReference>
<dbReference type="RefSeq" id="WP_246916564.1">
    <property type="nucleotide sequence ID" value="NZ_CP090145.1"/>
</dbReference>
<evidence type="ECO:0000313" key="12">
    <source>
        <dbReference type="Proteomes" id="UP000830454"/>
    </source>
</evidence>
<dbReference type="InterPro" id="IPR036890">
    <property type="entry name" value="HATPase_C_sf"/>
</dbReference>
<keyword evidence="11" id="KW-0547">Nucleotide-binding</keyword>
<evidence type="ECO:0000256" key="5">
    <source>
        <dbReference type="ARBA" id="ARBA00022777"/>
    </source>
</evidence>
<accession>A0ABY4HM86</accession>
<dbReference type="Pfam" id="PF02518">
    <property type="entry name" value="HATPase_c"/>
    <property type="match status" value="1"/>
</dbReference>
<name>A0ABY4HM86_9FLAO</name>
<dbReference type="Pfam" id="PF13424">
    <property type="entry name" value="TPR_12"/>
    <property type="match status" value="2"/>
</dbReference>
<feature type="repeat" description="TPR" evidence="7">
    <location>
        <begin position="213"/>
        <end position="246"/>
    </location>
</feature>
<dbReference type="InterPro" id="IPR001789">
    <property type="entry name" value="Sig_transdc_resp-reg_receiver"/>
</dbReference>
<dbReference type="GO" id="GO:0005524">
    <property type="term" value="F:ATP binding"/>
    <property type="evidence" value="ECO:0007669"/>
    <property type="project" value="UniProtKB-KW"/>
</dbReference>
<dbReference type="CDD" id="cd00082">
    <property type="entry name" value="HisKA"/>
    <property type="match status" value="1"/>
</dbReference>
<dbReference type="PRINTS" id="PR00344">
    <property type="entry name" value="BCTRLSENSOR"/>
</dbReference>
<dbReference type="Gene3D" id="3.40.50.2300">
    <property type="match status" value="1"/>
</dbReference>
<dbReference type="SUPFAM" id="SSF52172">
    <property type="entry name" value="CheY-like"/>
    <property type="match status" value="1"/>
</dbReference>
<dbReference type="CDD" id="cd17546">
    <property type="entry name" value="REC_hyHK_CKI1_RcsC-like"/>
    <property type="match status" value="1"/>
</dbReference>
<evidence type="ECO:0000256" key="6">
    <source>
        <dbReference type="PROSITE-ProRule" id="PRU00169"/>
    </source>
</evidence>
<evidence type="ECO:0000313" key="11">
    <source>
        <dbReference type="EMBL" id="UOX33974.1"/>
    </source>
</evidence>
<keyword evidence="8" id="KW-0175">Coiled coil</keyword>
<evidence type="ECO:0000256" key="3">
    <source>
        <dbReference type="ARBA" id="ARBA00022553"/>
    </source>
</evidence>
<evidence type="ECO:0000259" key="10">
    <source>
        <dbReference type="PROSITE" id="PS50110"/>
    </source>
</evidence>